<evidence type="ECO:0000313" key="3">
    <source>
        <dbReference type="Proteomes" id="UP001162480"/>
    </source>
</evidence>
<keyword evidence="1" id="KW-0812">Transmembrane</keyword>
<dbReference type="AlphaFoldDB" id="A0AA36FDH5"/>
<organism evidence="2 3">
    <name type="scientific">Octopus vulgaris</name>
    <name type="common">Common octopus</name>
    <dbReference type="NCBI Taxonomy" id="6645"/>
    <lineage>
        <taxon>Eukaryota</taxon>
        <taxon>Metazoa</taxon>
        <taxon>Spiralia</taxon>
        <taxon>Lophotrochozoa</taxon>
        <taxon>Mollusca</taxon>
        <taxon>Cephalopoda</taxon>
        <taxon>Coleoidea</taxon>
        <taxon>Octopodiformes</taxon>
        <taxon>Octopoda</taxon>
        <taxon>Incirrata</taxon>
        <taxon>Octopodidae</taxon>
        <taxon>Octopus</taxon>
    </lineage>
</organism>
<dbReference type="EMBL" id="OX597828">
    <property type="protein sequence ID" value="CAI9734225.1"/>
    <property type="molecule type" value="Genomic_DNA"/>
</dbReference>
<proteinExistence type="predicted"/>
<reference evidence="2" key="1">
    <citation type="submission" date="2023-08" db="EMBL/GenBank/DDBJ databases">
        <authorList>
            <person name="Alioto T."/>
            <person name="Alioto T."/>
            <person name="Gomez Garrido J."/>
        </authorList>
    </citation>
    <scope>NUCLEOTIDE SEQUENCE</scope>
</reference>
<evidence type="ECO:0000256" key="1">
    <source>
        <dbReference type="SAM" id="Phobius"/>
    </source>
</evidence>
<keyword evidence="3" id="KW-1185">Reference proteome</keyword>
<dbReference type="Proteomes" id="UP001162480">
    <property type="component" value="Chromosome 15"/>
</dbReference>
<sequence>MRNGCMRNGFTTCSQRYHAICSFHLSNTFLMILAMPRRQTFCNSSTGHSITIFFIFSLMPSDTVPRDPTIINTIFTFFILRSWAISYLKGLYLSIFLHPFFMGQRVMQHRLNSTCGASCRPPIGPVCYTLAPDLFGLGNPGGFCKSPTPPLCVVCAHTTSCLSLALTFLTVSNVAPSLPDHVTTTCRSSGQVEGIRS</sequence>
<keyword evidence="1" id="KW-0472">Membrane</keyword>
<keyword evidence="1" id="KW-1133">Transmembrane helix</keyword>
<feature type="transmembrane region" description="Helical" evidence="1">
    <location>
        <begin position="40"/>
        <end position="59"/>
    </location>
</feature>
<evidence type="ECO:0000313" key="2">
    <source>
        <dbReference type="EMBL" id="CAI9734225.1"/>
    </source>
</evidence>
<name>A0AA36FDH5_OCTVU</name>
<gene>
    <name evidence="2" type="ORF">OCTVUL_1B017783</name>
</gene>
<protein>
    <submittedName>
        <fullName evidence="2">Uncharacterized protein</fullName>
    </submittedName>
</protein>
<feature type="transmembrane region" description="Helical" evidence="1">
    <location>
        <begin position="79"/>
        <end position="101"/>
    </location>
</feature>
<accession>A0AA36FDH5</accession>